<dbReference type="PANTHER" id="PTHR30532:SF1">
    <property type="entry name" value="IRON(3+)-HYDROXAMATE-BINDING PROTEIN FHUD"/>
    <property type="match status" value="1"/>
</dbReference>
<evidence type="ECO:0000256" key="1">
    <source>
        <dbReference type="ARBA" id="ARBA00004196"/>
    </source>
</evidence>
<keyword evidence="4" id="KW-0406">Ion transport</keyword>
<evidence type="ECO:0000313" key="8">
    <source>
        <dbReference type="Proteomes" id="UP000831684"/>
    </source>
</evidence>
<dbReference type="Proteomes" id="UP000831684">
    <property type="component" value="Plasmid pB"/>
</dbReference>
<proteinExistence type="inferred from homology"/>
<keyword evidence="7" id="KW-0614">Plasmid</keyword>
<evidence type="ECO:0000256" key="4">
    <source>
        <dbReference type="ARBA" id="ARBA00022496"/>
    </source>
</evidence>
<organism evidence="7 8">
    <name type="scientific">Ancylobacter polymorphus</name>
    <dbReference type="NCBI Taxonomy" id="223390"/>
    <lineage>
        <taxon>Bacteria</taxon>
        <taxon>Pseudomonadati</taxon>
        <taxon>Pseudomonadota</taxon>
        <taxon>Alphaproteobacteria</taxon>
        <taxon>Hyphomicrobiales</taxon>
        <taxon>Xanthobacteraceae</taxon>
        <taxon>Ancylobacter</taxon>
    </lineage>
</organism>
<dbReference type="Pfam" id="PF01497">
    <property type="entry name" value="Peripla_BP_2"/>
    <property type="match status" value="1"/>
</dbReference>
<comment type="subcellular location">
    <subcellularLocation>
        <location evidence="1">Cell envelope</location>
    </subcellularLocation>
</comment>
<keyword evidence="4" id="KW-0410">Iron transport</keyword>
<dbReference type="SUPFAM" id="SSF53807">
    <property type="entry name" value="Helical backbone' metal receptor"/>
    <property type="match status" value="1"/>
</dbReference>
<protein>
    <submittedName>
        <fullName evidence="7">ABC transporter substrate-binding protein</fullName>
    </submittedName>
</protein>
<evidence type="ECO:0000313" key="7">
    <source>
        <dbReference type="EMBL" id="UOK73569.1"/>
    </source>
</evidence>
<reference evidence="7" key="1">
    <citation type="submission" date="2021-09" db="EMBL/GenBank/DDBJ databases">
        <title>Network and meta-omics reveal the key degrader and cooperation patterns in an efficient 1,4-dioxane-degrading microbial community.</title>
        <authorList>
            <person name="Dai C."/>
        </authorList>
    </citation>
    <scope>NUCLEOTIDE SEQUENCE</scope>
    <source>
        <strain evidence="7">ZM13</strain>
        <plasmid evidence="7">pB</plasmid>
    </source>
</reference>
<dbReference type="AlphaFoldDB" id="A0A9E7CYJ2"/>
<evidence type="ECO:0000256" key="2">
    <source>
        <dbReference type="ARBA" id="ARBA00008814"/>
    </source>
</evidence>
<gene>
    <name evidence="7" type="ORF">K9D25_23230</name>
</gene>
<dbReference type="PROSITE" id="PS50983">
    <property type="entry name" value="FE_B12_PBP"/>
    <property type="match status" value="1"/>
</dbReference>
<evidence type="ECO:0000256" key="5">
    <source>
        <dbReference type="ARBA" id="ARBA00022729"/>
    </source>
</evidence>
<dbReference type="PANTHER" id="PTHR30532">
    <property type="entry name" value="IRON III DICITRATE-BINDING PERIPLASMIC PROTEIN"/>
    <property type="match status" value="1"/>
</dbReference>
<dbReference type="KEGG" id="apol:K9D25_23230"/>
<keyword evidence="3" id="KW-0813">Transport</keyword>
<sequence length="302" mass="32161">MVRDTVGGGLDRRRLLAGAFALPLLLAGRGAAAGEALGVVSMDLLITELMLTLGVAPLATPNVALYRRLVADPLLPEEVRDLGPLAQPNLDYLRRLAPRRILLADWQAAGLENLAAIAPLVPLPVLAGREAAIAHGEDLLRLVATLLGEPSRADAPIEECETTLVHAAAALRGFVRPVYVCRFNRDGRNLSLFGGRGMVGDTLARLGLANAYDGRVNGFGVTNAPLLRLAERPEAVIVHFDRGAETEAALARLGRSPVWRALPAVREGRLVRIPVVYPNGGPRSVTRLARALAATLPVLRDV</sequence>
<keyword evidence="5" id="KW-0732">Signal</keyword>
<dbReference type="InterPro" id="IPR051313">
    <property type="entry name" value="Bact_iron-sidero_bind"/>
</dbReference>
<evidence type="ECO:0000256" key="3">
    <source>
        <dbReference type="ARBA" id="ARBA00022448"/>
    </source>
</evidence>
<dbReference type="RefSeq" id="WP_244451184.1">
    <property type="nucleotide sequence ID" value="NZ_CP083241.1"/>
</dbReference>
<accession>A0A9E7CYJ2</accession>
<comment type="similarity">
    <text evidence="2">Belongs to the bacterial solute-binding protein 8 family.</text>
</comment>
<geneLocation type="plasmid" evidence="7 8">
    <name>pB</name>
</geneLocation>
<feature type="domain" description="Fe/B12 periplasmic-binding" evidence="6">
    <location>
        <begin position="38"/>
        <end position="302"/>
    </location>
</feature>
<dbReference type="GO" id="GO:0030288">
    <property type="term" value="C:outer membrane-bounded periplasmic space"/>
    <property type="evidence" value="ECO:0007669"/>
    <property type="project" value="TreeGrafter"/>
</dbReference>
<dbReference type="GO" id="GO:1901678">
    <property type="term" value="P:iron coordination entity transport"/>
    <property type="evidence" value="ECO:0007669"/>
    <property type="project" value="UniProtKB-ARBA"/>
</dbReference>
<dbReference type="InterPro" id="IPR002491">
    <property type="entry name" value="ABC_transptr_periplasmic_BD"/>
</dbReference>
<dbReference type="EMBL" id="CP083241">
    <property type="protein sequence ID" value="UOK73569.1"/>
    <property type="molecule type" value="Genomic_DNA"/>
</dbReference>
<dbReference type="Gene3D" id="3.40.50.1980">
    <property type="entry name" value="Nitrogenase molybdenum iron protein domain"/>
    <property type="match status" value="2"/>
</dbReference>
<name>A0A9E7CYJ2_9HYPH</name>
<keyword evidence="4" id="KW-0408">Iron</keyword>
<evidence type="ECO:0000259" key="6">
    <source>
        <dbReference type="PROSITE" id="PS50983"/>
    </source>
</evidence>